<evidence type="ECO:0000256" key="6">
    <source>
        <dbReference type="SAM" id="MobiDB-lite"/>
    </source>
</evidence>
<dbReference type="InterPro" id="IPR024298">
    <property type="entry name" value="Sec16_Sec23-bd"/>
</dbReference>
<dbReference type="GO" id="GO:0012507">
    <property type="term" value="C:ER to Golgi transport vesicle membrane"/>
    <property type="evidence" value="ECO:0007669"/>
    <property type="project" value="TreeGrafter"/>
</dbReference>
<evidence type="ECO:0000256" key="4">
    <source>
        <dbReference type="ARBA" id="ARBA00022824"/>
    </source>
</evidence>
<feature type="compositionally biased region" description="Polar residues" evidence="6">
    <location>
        <begin position="589"/>
        <end position="603"/>
    </location>
</feature>
<dbReference type="GO" id="GO:0070971">
    <property type="term" value="C:endoplasmic reticulum exit site"/>
    <property type="evidence" value="ECO:0007669"/>
    <property type="project" value="TreeGrafter"/>
</dbReference>
<feature type="region of interest" description="Disordered" evidence="6">
    <location>
        <begin position="576"/>
        <end position="603"/>
    </location>
</feature>
<dbReference type="GO" id="GO:0007030">
    <property type="term" value="P:Golgi organization"/>
    <property type="evidence" value="ECO:0007669"/>
    <property type="project" value="TreeGrafter"/>
</dbReference>
<feature type="region of interest" description="Disordered" evidence="6">
    <location>
        <begin position="471"/>
        <end position="558"/>
    </location>
</feature>
<dbReference type="PANTHER" id="PTHR13402:SF6">
    <property type="entry name" value="SECRETORY 16, ISOFORM I"/>
    <property type="match status" value="1"/>
</dbReference>
<evidence type="ECO:0000256" key="3">
    <source>
        <dbReference type="ARBA" id="ARBA00022448"/>
    </source>
</evidence>
<protein>
    <submittedName>
        <fullName evidence="8">Protein transport protein Sec16B</fullName>
    </submittedName>
</protein>
<dbReference type="CDD" id="cd09233">
    <property type="entry name" value="ACE1-Sec16-like"/>
    <property type="match status" value="1"/>
</dbReference>
<feature type="compositionally biased region" description="Polar residues" evidence="6">
    <location>
        <begin position="539"/>
        <end position="558"/>
    </location>
</feature>
<dbReference type="GO" id="GO:0070973">
    <property type="term" value="P:protein localization to endoplasmic reticulum exit site"/>
    <property type="evidence" value="ECO:0007669"/>
    <property type="project" value="TreeGrafter"/>
</dbReference>
<dbReference type="GO" id="GO:0016192">
    <property type="term" value="P:vesicle-mediated transport"/>
    <property type="evidence" value="ECO:0007669"/>
    <property type="project" value="UniProtKB-KW"/>
</dbReference>
<name>A0A2S2NCZ8_SCHGA</name>
<keyword evidence="3" id="KW-0813">Transport</keyword>
<comment type="similarity">
    <text evidence="2">Belongs to the SEC16 family.</text>
</comment>
<accession>A0A2S2NCZ8</accession>
<feature type="compositionally biased region" description="Basic and acidic residues" evidence="6">
    <location>
        <begin position="471"/>
        <end position="499"/>
    </location>
</feature>
<comment type="subcellular location">
    <subcellularLocation>
        <location evidence="1">Endoplasmic reticulum</location>
    </subcellularLocation>
</comment>
<sequence length="603" mass="67749">MENVAKFPVDCILFDNMSLKDSKGMSVKPFNNFRELLLQGNKSEALEFAVLNQDWGFAFILALYMDSKTLNYVRSKYFQTIPQNDTLQTFFQLSSGNIPSCTSCCTDNSWGDWREHLAMILSNQQVNINNARNATIQLGDTLNAKGDVFGAHFCYLAIQIPLESIGLSSKFTLLGTSTDQVFNTMVTNRAILLTSAYEFSMRLNLSHFHISSLLPYKYLLAIRLAEYGECENALHHLEAIATQLISSPELVNLGFIANVVELSTDLYYMQVSNNNLSGSIEVLDWLEELKRILISTQNNYNSVEHISPIQQIDNYQSHQNEHSVIPDEQQTVPDRSIDYSTNYQAPIIQAPPIHAPPIQAPQIQVPFQAPPVQAPLQTVQQPNPPQVNPYWQPNAVSQSNEFPPPPQNEYSQYFDPTSMITTGDVTSHNNINEMTSEISTIAPDLTLIAEPEKTISTEPKSGFYARQMAELEPKVSGTDEKKSQKKNYTDDKRQQKEKNSWLGGLTKFWKPSNNTDSNGGNFGAEEPVQQAAPPLDSELQFNPVANSSPANQNHNQFKIQRKRGVKDMYVNVMSNSKPSENILSPDPIFQTNQTPTTIYNPSQ</sequence>
<evidence type="ECO:0000256" key="5">
    <source>
        <dbReference type="ARBA" id="ARBA00022892"/>
    </source>
</evidence>
<dbReference type="Pfam" id="PF12931">
    <property type="entry name" value="TPR_Sec16"/>
    <property type="match status" value="1"/>
</dbReference>
<reference evidence="8" key="1">
    <citation type="submission" date="2018-04" db="EMBL/GenBank/DDBJ databases">
        <title>Transcriptome of Schizaphis graminum biotype I.</title>
        <authorList>
            <person name="Scully E.D."/>
            <person name="Geib S.M."/>
            <person name="Palmer N.A."/>
            <person name="Koch K."/>
            <person name="Bradshaw J."/>
            <person name="Heng-Moss T."/>
            <person name="Sarath G."/>
        </authorList>
    </citation>
    <scope>NUCLEOTIDE SEQUENCE</scope>
</reference>
<proteinExistence type="inferred from homology"/>
<evidence type="ECO:0000256" key="1">
    <source>
        <dbReference type="ARBA" id="ARBA00004240"/>
    </source>
</evidence>
<keyword evidence="4" id="KW-0256">Endoplasmic reticulum</keyword>
<keyword evidence="5" id="KW-0931">ER-Golgi transport</keyword>
<evidence type="ECO:0000256" key="2">
    <source>
        <dbReference type="ARBA" id="ARBA00005927"/>
    </source>
</evidence>
<feature type="domain" description="Sec16 Sec23-binding" evidence="7">
    <location>
        <begin position="34"/>
        <end position="270"/>
    </location>
</feature>
<evidence type="ECO:0000259" key="7">
    <source>
        <dbReference type="Pfam" id="PF12931"/>
    </source>
</evidence>
<gene>
    <name evidence="8" type="primary">SEC16B</name>
    <name evidence="8" type="ORF">g.110190</name>
</gene>
<evidence type="ECO:0000313" key="8">
    <source>
        <dbReference type="EMBL" id="MBY14832.1"/>
    </source>
</evidence>
<organism evidence="8">
    <name type="scientific">Schizaphis graminum</name>
    <name type="common">Green bug aphid</name>
    <dbReference type="NCBI Taxonomy" id="13262"/>
    <lineage>
        <taxon>Eukaryota</taxon>
        <taxon>Metazoa</taxon>
        <taxon>Ecdysozoa</taxon>
        <taxon>Arthropoda</taxon>
        <taxon>Hexapoda</taxon>
        <taxon>Insecta</taxon>
        <taxon>Pterygota</taxon>
        <taxon>Neoptera</taxon>
        <taxon>Paraneoptera</taxon>
        <taxon>Hemiptera</taxon>
        <taxon>Sternorrhyncha</taxon>
        <taxon>Aphidomorpha</taxon>
        <taxon>Aphidoidea</taxon>
        <taxon>Aphididae</taxon>
        <taxon>Aphidini</taxon>
        <taxon>Schizaphis</taxon>
    </lineage>
</organism>
<dbReference type="PANTHER" id="PTHR13402">
    <property type="entry name" value="RGPR-RELATED"/>
    <property type="match status" value="1"/>
</dbReference>
<dbReference type="AlphaFoldDB" id="A0A2S2NCZ8"/>
<dbReference type="EMBL" id="GGMR01002213">
    <property type="protein sequence ID" value="MBY14832.1"/>
    <property type="molecule type" value="Transcribed_RNA"/>
</dbReference>
<dbReference type="Gene3D" id="1.25.40.1030">
    <property type="match status" value="1"/>
</dbReference>